<evidence type="ECO:0000256" key="1">
    <source>
        <dbReference type="SAM" id="MobiDB-lite"/>
    </source>
</evidence>
<feature type="compositionally biased region" description="Acidic residues" evidence="1">
    <location>
        <begin position="60"/>
        <end position="77"/>
    </location>
</feature>
<dbReference type="AlphaFoldDB" id="A0A2S5BBE2"/>
<feature type="compositionally biased region" description="Acidic residues" evidence="1">
    <location>
        <begin position="32"/>
        <end position="41"/>
    </location>
</feature>
<evidence type="ECO:0008006" key="4">
    <source>
        <dbReference type="Google" id="ProtNLM"/>
    </source>
</evidence>
<feature type="compositionally biased region" description="Basic residues" evidence="1">
    <location>
        <begin position="82"/>
        <end position="95"/>
    </location>
</feature>
<sequence length="806" mass="85992">MGRLNKRQQRELAELEELEKSRSATIQHLATEDDVESEQNDELPAPPATQAKGGFGALDLGDDNDELDPESDHEEADLAPAKAKKNNRKKKKKPKAAPASATDAPEDAAAAAEVDSPEPKTPVTGTPSKKTKKKKSGGSKAATPAAAKPADDGMDEIDRALAELAVKSGASEADMAAERAQQSIRAHPKWIEVKELYAFDSKYLDADAELRRMFGSKVIGNAPQAPRSHLHARFANNPHHATSIRRTASILATPEPGWPSATGVVGLERYDGPEKDRDESGEWHSFVHPLSYRQAQLMFLEVLQQADGNRLFDVLAALPYHVDTHLQLSEMMAQQGDSGASTMHLTRALYALSAPLPPTFTSGSFRLPYSRIENRALYIAIARKVALLVMGGTWRTAFEWAKIGLSISGNADPLGMLCWLDVLAPKAGQNDWLLRLGPALGKAYPEMCISGYPGLAYAKALALRNLEQEKKTARGAQTGEDSMAALVSAIVRFPMAANQLANTLAIDVPPVLITSKRAQVDGLYTSQPSYALSLLSELYAVRAGPLWKDPDLTAFLKAAIAKAAPSLEDKSNEDYQAGETLFSTGPFPAGQAPAGVIRAAFISGVLPGERSCRSGHKLTIALDADAPSIRPYLPPSARSGTSYSFDPLPPTDPITTFYDDEYFAPLHGAAGARRRRQNPRLPGGGPGARGGNGTDALAAMRDGLMRLLGMGADGPQVELNEEVRAELLEELAMLDAGGGMPGGLGDGDDEDEEDWEDDGEGGQPGEAAQGLLQRMAGMFGLAPGAPAEAAHTGTDGDDEHDDRGNQ</sequence>
<reference evidence="2 3" key="1">
    <citation type="journal article" date="2018" name="Front. Microbiol.">
        <title>Prospects for Fungal Bioremediation of Acidic Radioactive Waste Sites: Characterization and Genome Sequence of Rhodotorula taiwanensis MD1149.</title>
        <authorList>
            <person name="Tkavc R."/>
            <person name="Matrosova V.Y."/>
            <person name="Grichenko O.E."/>
            <person name="Gostincar C."/>
            <person name="Volpe R.P."/>
            <person name="Klimenkova P."/>
            <person name="Gaidamakova E.K."/>
            <person name="Zhou C.E."/>
            <person name="Stewart B.J."/>
            <person name="Lyman M.G."/>
            <person name="Malfatti S.A."/>
            <person name="Rubinfeld B."/>
            <person name="Courtot M."/>
            <person name="Singh J."/>
            <person name="Dalgard C.L."/>
            <person name="Hamilton T."/>
            <person name="Frey K.G."/>
            <person name="Gunde-Cimerman N."/>
            <person name="Dugan L."/>
            <person name="Daly M.J."/>
        </authorList>
    </citation>
    <scope>NUCLEOTIDE SEQUENCE [LARGE SCALE GENOMIC DNA]</scope>
    <source>
        <strain evidence="2 3">MD1149</strain>
    </source>
</reference>
<comment type="caution">
    <text evidence="2">The sequence shown here is derived from an EMBL/GenBank/DDBJ whole genome shotgun (WGS) entry which is preliminary data.</text>
</comment>
<dbReference type="GO" id="GO:0072344">
    <property type="term" value="P:rescue of stalled ribosome"/>
    <property type="evidence" value="ECO:0007669"/>
    <property type="project" value="TreeGrafter"/>
</dbReference>
<dbReference type="InterPro" id="IPR006994">
    <property type="entry name" value="TCF25/Rqc1"/>
</dbReference>
<feature type="compositionally biased region" description="Low complexity" evidence="1">
    <location>
        <begin position="96"/>
        <end position="112"/>
    </location>
</feature>
<feature type="compositionally biased region" description="Gly residues" evidence="1">
    <location>
        <begin position="682"/>
        <end position="693"/>
    </location>
</feature>
<dbReference type="PANTHER" id="PTHR22684:SF0">
    <property type="entry name" value="RIBOSOME QUALITY CONTROL COMPLEX SUBUNIT TCF25"/>
    <property type="match status" value="1"/>
</dbReference>
<feature type="compositionally biased region" description="Acidic residues" evidence="1">
    <location>
        <begin position="746"/>
        <end position="760"/>
    </location>
</feature>
<dbReference type="PANTHER" id="PTHR22684">
    <property type="entry name" value="NULP1-RELATED"/>
    <property type="match status" value="1"/>
</dbReference>
<evidence type="ECO:0000313" key="2">
    <source>
        <dbReference type="EMBL" id="POY74087.1"/>
    </source>
</evidence>
<feature type="region of interest" description="Disordered" evidence="1">
    <location>
        <begin position="735"/>
        <end position="806"/>
    </location>
</feature>
<gene>
    <name evidence="2" type="ORF">BMF94_2899</name>
</gene>
<proteinExistence type="predicted"/>
<organism evidence="2 3">
    <name type="scientific">Rhodotorula taiwanensis</name>
    <dbReference type="NCBI Taxonomy" id="741276"/>
    <lineage>
        <taxon>Eukaryota</taxon>
        <taxon>Fungi</taxon>
        <taxon>Dikarya</taxon>
        <taxon>Basidiomycota</taxon>
        <taxon>Pucciniomycotina</taxon>
        <taxon>Microbotryomycetes</taxon>
        <taxon>Sporidiobolales</taxon>
        <taxon>Sporidiobolaceae</taxon>
        <taxon>Rhodotorula</taxon>
    </lineage>
</organism>
<dbReference type="GO" id="GO:1990112">
    <property type="term" value="C:RQC complex"/>
    <property type="evidence" value="ECO:0007669"/>
    <property type="project" value="TreeGrafter"/>
</dbReference>
<accession>A0A2S5BBE2</accession>
<dbReference type="STRING" id="741276.A0A2S5BBE2"/>
<feature type="compositionally biased region" description="Gly residues" evidence="1">
    <location>
        <begin position="736"/>
        <end position="745"/>
    </location>
</feature>
<dbReference type="OrthoDB" id="205993at2759"/>
<dbReference type="GO" id="GO:1990116">
    <property type="term" value="P:ribosome-associated ubiquitin-dependent protein catabolic process"/>
    <property type="evidence" value="ECO:0007669"/>
    <property type="project" value="TreeGrafter"/>
</dbReference>
<protein>
    <recommendedName>
        <fullName evidence="4">Transcription factor 25</fullName>
    </recommendedName>
</protein>
<evidence type="ECO:0000313" key="3">
    <source>
        <dbReference type="Proteomes" id="UP000237144"/>
    </source>
</evidence>
<name>A0A2S5BBE2_9BASI</name>
<dbReference type="Proteomes" id="UP000237144">
    <property type="component" value="Unassembled WGS sequence"/>
</dbReference>
<feature type="compositionally biased region" description="Low complexity" evidence="1">
    <location>
        <begin position="138"/>
        <end position="148"/>
    </location>
</feature>
<dbReference type="Pfam" id="PF04910">
    <property type="entry name" value="Tcf25"/>
    <property type="match status" value="1"/>
</dbReference>
<feature type="region of interest" description="Disordered" evidence="1">
    <location>
        <begin position="669"/>
        <end position="695"/>
    </location>
</feature>
<dbReference type="EMBL" id="PJQD01000029">
    <property type="protein sequence ID" value="POY74087.1"/>
    <property type="molecule type" value="Genomic_DNA"/>
</dbReference>
<keyword evidence="3" id="KW-1185">Reference proteome</keyword>
<feature type="region of interest" description="Disordered" evidence="1">
    <location>
        <begin position="16"/>
        <end position="153"/>
    </location>
</feature>